<dbReference type="Gene3D" id="3.30.70.1430">
    <property type="entry name" value="Multidrug efflux transporter AcrB pore domain"/>
    <property type="match status" value="2"/>
</dbReference>
<feature type="transmembrane region" description="Helical" evidence="9">
    <location>
        <begin position="870"/>
        <end position="887"/>
    </location>
</feature>
<dbReference type="Gene3D" id="3.30.70.1320">
    <property type="entry name" value="Multidrug efflux transporter AcrB pore domain like"/>
    <property type="match status" value="1"/>
</dbReference>
<feature type="transmembrane region" description="Helical" evidence="9">
    <location>
        <begin position="367"/>
        <end position="387"/>
    </location>
</feature>
<dbReference type="SUPFAM" id="SSF82693">
    <property type="entry name" value="Multidrug efflux transporter AcrB pore domain, PN1, PN2, PC1 and PC2 subdomains"/>
    <property type="match status" value="4"/>
</dbReference>
<keyword evidence="4" id="KW-1003">Cell membrane</keyword>
<feature type="transmembrane region" description="Helical" evidence="9">
    <location>
        <begin position="393"/>
        <end position="418"/>
    </location>
</feature>
<accession>A0A3D8J7S1</accession>
<evidence type="ECO:0000313" key="11">
    <source>
        <dbReference type="Proteomes" id="UP000256424"/>
    </source>
</evidence>
<evidence type="ECO:0000256" key="4">
    <source>
        <dbReference type="ARBA" id="ARBA00022475"/>
    </source>
</evidence>
<dbReference type="PRINTS" id="PR00702">
    <property type="entry name" value="ACRIFLAVINRP"/>
</dbReference>
<evidence type="ECO:0000256" key="7">
    <source>
        <dbReference type="ARBA" id="ARBA00022989"/>
    </source>
</evidence>
<dbReference type="FunFam" id="1.20.1640.10:FF:000001">
    <property type="entry name" value="Efflux pump membrane transporter"/>
    <property type="match status" value="1"/>
</dbReference>
<keyword evidence="5" id="KW-0997">Cell inner membrane</keyword>
<gene>
    <name evidence="10" type="ORF">CQA66_03370</name>
</gene>
<keyword evidence="7 9" id="KW-1133">Transmembrane helix</keyword>
<evidence type="ECO:0000256" key="1">
    <source>
        <dbReference type="ARBA" id="ARBA00004429"/>
    </source>
</evidence>
<evidence type="ECO:0000256" key="2">
    <source>
        <dbReference type="ARBA" id="ARBA00010942"/>
    </source>
</evidence>
<feature type="transmembrane region" description="Helical" evidence="9">
    <location>
        <begin position="341"/>
        <end position="360"/>
    </location>
</feature>
<feature type="transmembrane region" description="Helical" evidence="9">
    <location>
        <begin position="534"/>
        <end position="552"/>
    </location>
</feature>
<dbReference type="RefSeq" id="WP_104763081.1">
    <property type="nucleotide sequence ID" value="NZ_FZPM01000013.1"/>
</dbReference>
<dbReference type="SUPFAM" id="SSF82866">
    <property type="entry name" value="Multidrug efflux transporter AcrB transmembrane domain"/>
    <property type="match status" value="2"/>
</dbReference>
<feature type="transmembrane region" description="Helical" evidence="9">
    <location>
        <begin position="471"/>
        <end position="498"/>
    </location>
</feature>
<feature type="transmembrane region" description="Helical" evidence="9">
    <location>
        <begin position="965"/>
        <end position="986"/>
    </location>
</feature>
<evidence type="ECO:0000256" key="3">
    <source>
        <dbReference type="ARBA" id="ARBA00022448"/>
    </source>
</evidence>
<evidence type="ECO:0000256" key="5">
    <source>
        <dbReference type="ARBA" id="ARBA00022519"/>
    </source>
</evidence>
<dbReference type="InterPro" id="IPR027463">
    <property type="entry name" value="AcrB_DN_DC_subdom"/>
</dbReference>
<comment type="similarity">
    <text evidence="2">Belongs to the resistance-nodulation-cell division (RND) (TC 2.A.6) family.</text>
</comment>
<dbReference type="NCBIfam" id="NF000282">
    <property type="entry name" value="RND_permease_1"/>
    <property type="match status" value="1"/>
</dbReference>
<evidence type="ECO:0000313" key="10">
    <source>
        <dbReference type="EMBL" id="RDU72934.1"/>
    </source>
</evidence>
<dbReference type="InterPro" id="IPR001036">
    <property type="entry name" value="Acrflvin-R"/>
</dbReference>
<keyword evidence="8 9" id="KW-0472">Membrane</keyword>
<proteinExistence type="inferred from homology"/>
<dbReference type="Gene3D" id="3.30.70.1440">
    <property type="entry name" value="Multidrug efflux transporter AcrB pore domain"/>
    <property type="match status" value="1"/>
</dbReference>
<dbReference type="PANTHER" id="PTHR32063:SF13">
    <property type="entry name" value="MULTIDRUG EFFLUX PUMP SUBUNIT ACRB-RELATED"/>
    <property type="match status" value="1"/>
</dbReference>
<dbReference type="InterPro" id="IPR004764">
    <property type="entry name" value="MdtF-like"/>
</dbReference>
<dbReference type="GO" id="GO:0042910">
    <property type="term" value="F:xenobiotic transmembrane transporter activity"/>
    <property type="evidence" value="ECO:0007669"/>
    <property type="project" value="TreeGrafter"/>
</dbReference>
<keyword evidence="3" id="KW-0813">Transport</keyword>
<dbReference type="PANTHER" id="PTHR32063">
    <property type="match status" value="1"/>
</dbReference>
<dbReference type="GO" id="GO:0009636">
    <property type="term" value="P:response to toxic substance"/>
    <property type="evidence" value="ECO:0007669"/>
    <property type="project" value="UniProtKB-ARBA"/>
</dbReference>
<organism evidence="10 11">
    <name type="scientific">Helicobacter aurati</name>
    <dbReference type="NCBI Taxonomy" id="137778"/>
    <lineage>
        <taxon>Bacteria</taxon>
        <taxon>Pseudomonadati</taxon>
        <taxon>Campylobacterota</taxon>
        <taxon>Epsilonproteobacteria</taxon>
        <taxon>Campylobacterales</taxon>
        <taxon>Helicobacteraceae</taxon>
        <taxon>Helicobacter</taxon>
    </lineage>
</organism>
<dbReference type="GO" id="GO:0005886">
    <property type="term" value="C:plasma membrane"/>
    <property type="evidence" value="ECO:0007669"/>
    <property type="project" value="UniProtKB-SubCell"/>
</dbReference>
<dbReference type="NCBIfam" id="TIGR00915">
    <property type="entry name" value="2A0602"/>
    <property type="match status" value="1"/>
</dbReference>
<dbReference type="Gene3D" id="1.20.1640.10">
    <property type="entry name" value="Multidrug efflux transporter AcrB transmembrane domain"/>
    <property type="match status" value="2"/>
</dbReference>
<protein>
    <submittedName>
        <fullName evidence="10">Multidrug efflux RND transporter permease subunit</fullName>
    </submittedName>
</protein>
<feature type="transmembrane region" description="Helical" evidence="9">
    <location>
        <begin position="439"/>
        <end position="459"/>
    </location>
</feature>
<comment type="caution">
    <text evidence="10">The sequence shown here is derived from an EMBL/GenBank/DDBJ whole genome shotgun (WGS) entry which is preliminary data.</text>
</comment>
<dbReference type="Proteomes" id="UP000256424">
    <property type="component" value="Unassembled WGS sequence"/>
</dbReference>
<evidence type="ECO:0000256" key="9">
    <source>
        <dbReference type="SAM" id="Phobius"/>
    </source>
</evidence>
<evidence type="ECO:0000256" key="8">
    <source>
        <dbReference type="ARBA" id="ARBA00023136"/>
    </source>
</evidence>
<keyword evidence="11" id="KW-1185">Reference proteome</keyword>
<dbReference type="SUPFAM" id="SSF82714">
    <property type="entry name" value="Multidrug efflux transporter AcrB TolC docking domain, DN and DC subdomains"/>
    <property type="match status" value="2"/>
</dbReference>
<dbReference type="AlphaFoldDB" id="A0A3D8J7S1"/>
<reference evidence="10 11" key="1">
    <citation type="submission" date="2018-04" db="EMBL/GenBank/DDBJ databases">
        <title>Novel Campyloabacter and Helicobacter Species and Strains.</title>
        <authorList>
            <person name="Mannion A.J."/>
            <person name="Shen Z."/>
            <person name="Fox J.G."/>
        </authorList>
    </citation>
    <scope>NUCLEOTIDE SEQUENCE [LARGE SCALE GENOMIC DNA]</scope>
    <source>
        <strain evidence="10 11">MIT 97-5075</strain>
    </source>
</reference>
<dbReference type="Pfam" id="PF00873">
    <property type="entry name" value="ACR_tran"/>
    <property type="match status" value="1"/>
</dbReference>
<dbReference type="Gene3D" id="3.30.2090.10">
    <property type="entry name" value="Multidrug efflux transporter AcrB TolC docking domain, DN and DC subdomains"/>
    <property type="match status" value="2"/>
</dbReference>
<evidence type="ECO:0000256" key="6">
    <source>
        <dbReference type="ARBA" id="ARBA00022692"/>
    </source>
</evidence>
<feature type="transmembrane region" description="Helical" evidence="9">
    <location>
        <begin position="998"/>
        <end position="1024"/>
    </location>
</feature>
<name>A0A3D8J7S1_9HELI</name>
<feature type="transmembrane region" description="Helical" evidence="9">
    <location>
        <begin position="894"/>
        <end position="914"/>
    </location>
</feature>
<dbReference type="OrthoDB" id="9759330at2"/>
<feature type="transmembrane region" description="Helical" evidence="9">
    <location>
        <begin position="920"/>
        <end position="944"/>
    </location>
</feature>
<sequence>MFSRFFITRPSFSMVISIIIIIAGLLCMFNLPIEQYPKVVPTQIAVQANYPGASAKTLSTSVASIIENSINGAEGMIYIQTSASSAGRLDINVFFNNDVNPDIALVNVNNRVQAILNQLPSEVQRLGVTVQKSSTAVIGLYHLYSDNPLHSQLFIANYAILNVIDELKRISGIGDVQLWSLQNYAMRIWLQPDKLYQYNLSPIEVLTKVQEQNAQFAPGKFGQEPIIQTDFTYSIIANGLFSSKEEFENIIILANQDGSTLRLKDIARVELGGQDYLTDNYYNDIPSVPIRISLQPGANMLEVADKVRITMERLSKKFPDGMKYSIPFRPTEFIAASIHEVVKTLIEAIVLVILVIYIFLGSFRATIIPVIAIPVSIIGTFAGLYVFGFSINLLTLFGLILAIGIVVDDAIIVIENVERIMHEKHLKPKEATIESMREISAPVIAIVLVLSAVFIPVVFMGGFSGEIYKQFAITIVISVVISGLVALTLTPALCALILTRTTTKPFWMIAKFHYFFDKLTMKFSREVARILKRGLLFVALFIIIIFATFVLFQRTSKSLVPSEDMGFIIVHTVLPEGSSLSRTIEAQKFLIQTLKKYSLISEQTTISGYSFLVGSFKTNGGVAFERLIDWNQRKDKGQSDREIIAELDKELNQYPHANFILAQAPTIIGFDASGVNAFIQSKEGGSIEELQYYTNLVIAKAKERPEFSRIFTSFAADTPQYEVILNREEASALDININDIFTTMQLTFGSHYVNNFELYDRTFRVIMQADSDFRMNVEDLNKIFVKSRTGNLVPLSSLLSFHRIIGAEVINRFNLFPAAQIIGYQNFGYSSGDLIKALEEIAKEVLPYGYDIAYSGSSYQEQANAGSGNLAFIFGLIFVFLILVAQYEKWLMPLAVMLSVPFAIFGAILATFLRGLENDIYFQVGLITLIALAAKNAILIVEFATHLREKEKKSIAESAIRAAKLRFRPIVMTSLCFSLGVLPLAISSGAGALSRHSIGTGVIGGMLAATFLAVFFVPLFYSYLARLSEWLKKQFRSRQ</sequence>
<feature type="transmembrane region" description="Helical" evidence="9">
    <location>
        <begin position="12"/>
        <end position="33"/>
    </location>
</feature>
<comment type="subcellular location">
    <subcellularLocation>
        <location evidence="1">Cell inner membrane</location>
        <topology evidence="1">Multi-pass membrane protein</topology>
    </subcellularLocation>
</comment>
<dbReference type="EMBL" id="NXLW01000004">
    <property type="protein sequence ID" value="RDU72934.1"/>
    <property type="molecule type" value="Genomic_DNA"/>
</dbReference>
<dbReference type="GO" id="GO:0015562">
    <property type="term" value="F:efflux transmembrane transporter activity"/>
    <property type="evidence" value="ECO:0007669"/>
    <property type="project" value="InterPro"/>
</dbReference>
<keyword evidence="6 9" id="KW-0812">Transmembrane</keyword>